<dbReference type="EMBL" id="MN740004">
    <property type="protein sequence ID" value="QHT82829.1"/>
    <property type="molecule type" value="Genomic_DNA"/>
</dbReference>
<evidence type="ECO:0000313" key="2">
    <source>
        <dbReference type="EMBL" id="QHT82829.1"/>
    </source>
</evidence>
<dbReference type="AlphaFoldDB" id="A0A6C0HQP1"/>
<keyword evidence="1" id="KW-1133">Transmembrane helix</keyword>
<reference evidence="2" key="1">
    <citation type="journal article" date="2020" name="Nature">
        <title>Giant virus diversity and host interactions through global metagenomics.</title>
        <authorList>
            <person name="Schulz F."/>
            <person name="Roux S."/>
            <person name="Paez-Espino D."/>
            <person name="Jungbluth S."/>
            <person name="Walsh D.A."/>
            <person name="Denef V.J."/>
            <person name="McMahon K.D."/>
            <person name="Konstantinidis K.T."/>
            <person name="Eloe-Fadrosh E.A."/>
            <person name="Kyrpides N.C."/>
            <person name="Woyke T."/>
        </authorList>
    </citation>
    <scope>NUCLEOTIDE SEQUENCE</scope>
    <source>
        <strain evidence="2">GVMAG-M-3300023184-165</strain>
    </source>
</reference>
<evidence type="ECO:0000256" key="1">
    <source>
        <dbReference type="SAM" id="Phobius"/>
    </source>
</evidence>
<proteinExistence type="predicted"/>
<accession>A0A6C0HQP1</accession>
<protein>
    <submittedName>
        <fullName evidence="2">Uncharacterized protein</fullName>
    </submittedName>
</protein>
<feature type="transmembrane region" description="Helical" evidence="1">
    <location>
        <begin position="104"/>
        <end position="125"/>
    </location>
</feature>
<name>A0A6C0HQP1_9ZZZZ</name>
<organism evidence="2">
    <name type="scientific">viral metagenome</name>
    <dbReference type="NCBI Taxonomy" id="1070528"/>
    <lineage>
        <taxon>unclassified sequences</taxon>
        <taxon>metagenomes</taxon>
        <taxon>organismal metagenomes</taxon>
    </lineage>
</organism>
<sequence>MKRTSPLLTGTTVYRGCRILLPETIKNSYYPKCVTCKHFIQDSLYSTRFSKCKKFGKANLVSGEIAYDFADSCREMESKCGQYGRHYTFDEFHKAKKDIRKIKLILPIFGIGLSPIILSLFANVWKF</sequence>
<keyword evidence="1" id="KW-0812">Transmembrane</keyword>
<keyword evidence="1" id="KW-0472">Membrane</keyword>